<comment type="caution">
    <text evidence="3">The sequence shown here is derived from an EMBL/GenBank/DDBJ whole genome shotgun (WGS) entry which is preliminary data.</text>
</comment>
<dbReference type="PROSITE" id="PS00571">
    <property type="entry name" value="AMIDASES"/>
    <property type="match status" value="1"/>
</dbReference>
<organism evidence="3 4">
    <name type="scientific">Leucosporidium creatinivorum</name>
    <dbReference type="NCBI Taxonomy" id="106004"/>
    <lineage>
        <taxon>Eukaryota</taxon>
        <taxon>Fungi</taxon>
        <taxon>Dikarya</taxon>
        <taxon>Basidiomycota</taxon>
        <taxon>Pucciniomycotina</taxon>
        <taxon>Microbotryomycetes</taxon>
        <taxon>Leucosporidiales</taxon>
        <taxon>Leucosporidium</taxon>
    </lineage>
</organism>
<dbReference type="InterPro" id="IPR036928">
    <property type="entry name" value="AS_sf"/>
</dbReference>
<protein>
    <submittedName>
        <fullName evidence="3">Amidase signature domain-containing protein</fullName>
    </submittedName>
</protein>
<sequence>MLQLETTTNSPADVAEATLFPPKPSLVASTVADTPSATQANTVQTGEHFPASPSDVVAAAARLGFAIPDAHKDDYLQLLAATDRAAAALLDEPDHFTPVNLERFPRRDVHLPDDGDNSLRGWAWKCDIKGDGDLLSGRTVVAKDTVCVAEVPLRFGTDAFTGFVPQVDATIITRVLEHGGHFVGKAACENFSHGASSFSSPYGPVQNPHADGFSAGGSSSGCGALLGAGHVDLAIGGDQGGSIRIPASLCGVVGLKPTFGLVPYTGVLSSDAGSDHVGPMARNVLDAALLLEAIAGYDSIDDRQLGAPLPSDVPKYSSLLLEGRKKGLKGVKIGLLREGFAHTSLLPSVDAAVRAAVAKFEELGATVAEVSVPLHSKAEPLCHVLNKFSSSQTRQGRQVGRRGLYLNDYFDHLLPWDEEKYARARYFVSGTAMSGEYGWSKYPTLYGRAMNISRRLRDDYDAALAEFDVLVMPTVTQPARRHVVPDAGPLAWTKAAPGIVSNTSPFNLTGHPALTIPCGFTPPHPDDIRSAQDDSIRLPVGLMLVGKLFDESMVLRVGDAWQQAGFEM</sequence>
<dbReference type="Pfam" id="PF01425">
    <property type="entry name" value="Amidase"/>
    <property type="match status" value="1"/>
</dbReference>
<gene>
    <name evidence="3" type="ORF">BCR35DRAFT_276770</name>
</gene>
<comment type="similarity">
    <text evidence="1">Belongs to the amidase family.</text>
</comment>
<dbReference type="EMBL" id="MCGR01000010">
    <property type="protein sequence ID" value="ORY88409.1"/>
    <property type="molecule type" value="Genomic_DNA"/>
</dbReference>
<evidence type="ECO:0000259" key="2">
    <source>
        <dbReference type="Pfam" id="PF01425"/>
    </source>
</evidence>
<evidence type="ECO:0000313" key="4">
    <source>
        <dbReference type="Proteomes" id="UP000193467"/>
    </source>
</evidence>
<keyword evidence="4" id="KW-1185">Reference proteome</keyword>
<accession>A0A1Y2FWK2</accession>
<dbReference type="InterPro" id="IPR020556">
    <property type="entry name" value="Amidase_CS"/>
</dbReference>
<dbReference type="OrthoDB" id="2537731at2759"/>
<dbReference type="InterPro" id="IPR023631">
    <property type="entry name" value="Amidase_dom"/>
</dbReference>
<dbReference type="SUPFAM" id="SSF75304">
    <property type="entry name" value="Amidase signature (AS) enzymes"/>
    <property type="match status" value="1"/>
</dbReference>
<reference evidence="3 4" key="1">
    <citation type="submission" date="2016-07" db="EMBL/GenBank/DDBJ databases">
        <title>Pervasive Adenine N6-methylation of Active Genes in Fungi.</title>
        <authorList>
            <consortium name="DOE Joint Genome Institute"/>
            <person name="Mondo S.J."/>
            <person name="Dannebaum R.O."/>
            <person name="Kuo R.C."/>
            <person name="Labutti K."/>
            <person name="Haridas S."/>
            <person name="Kuo A."/>
            <person name="Salamov A."/>
            <person name="Ahrendt S.R."/>
            <person name="Lipzen A."/>
            <person name="Sullivan W."/>
            <person name="Andreopoulos W.B."/>
            <person name="Clum A."/>
            <person name="Lindquist E."/>
            <person name="Daum C."/>
            <person name="Ramamoorthy G.K."/>
            <person name="Gryganskyi A."/>
            <person name="Culley D."/>
            <person name="Magnuson J.K."/>
            <person name="James T.Y."/>
            <person name="O'Malley M.A."/>
            <person name="Stajich J.E."/>
            <person name="Spatafora J.W."/>
            <person name="Visel A."/>
            <person name="Grigoriev I.V."/>
        </authorList>
    </citation>
    <scope>NUCLEOTIDE SEQUENCE [LARGE SCALE GENOMIC DNA]</scope>
    <source>
        <strain evidence="3 4">62-1032</strain>
    </source>
</reference>
<dbReference type="Gene3D" id="3.90.1300.10">
    <property type="entry name" value="Amidase signature (AS) domain"/>
    <property type="match status" value="1"/>
</dbReference>
<dbReference type="InParanoid" id="A0A1Y2FWK2"/>
<proteinExistence type="inferred from homology"/>
<dbReference type="InterPro" id="IPR000120">
    <property type="entry name" value="Amidase"/>
</dbReference>
<dbReference type="PANTHER" id="PTHR11895:SF170">
    <property type="entry name" value="AMIDASE"/>
    <property type="match status" value="1"/>
</dbReference>
<dbReference type="STRING" id="106004.A0A1Y2FWK2"/>
<name>A0A1Y2FWK2_9BASI</name>
<evidence type="ECO:0000313" key="3">
    <source>
        <dbReference type="EMBL" id="ORY88409.1"/>
    </source>
</evidence>
<dbReference type="Proteomes" id="UP000193467">
    <property type="component" value="Unassembled WGS sequence"/>
</dbReference>
<feature type="domain" description="Amidase" evidence="2">
    <location>
        <begin position="132"/>
        <end position="555"/>
    </location>
</feature>
<dbReference type="AlphaFoldDB" id="A0A1Y2FWK2"/>
<evidence type="ECO:0000256" key="1">
    <source>
        <dbReference type="ARBA" id="ARBA00009199"/>
    </source>
</evidence>
<dbReference type="GO" id="GO:0003824">
    <property type="term" value="F:catalytic activity"/>
    <property type="evidence" value="ECO:0007669"/>
    <property type="project" value="InterPro"/>
</dbReference>
<dbReference type="PANTHER" id="PTHR11895">
    <property type="entry name" value="TRANSAMIDASE"/>
    <property type="match status" value="1"/>
</dbReference>